<feature type="transmembrane region" description="Helical" evidence="6">
    <location>
        <begin position="21"/>
        <end position="40"/>
    </location>
</feature>
<feature type="transmembrane region" description="Helical" evidence="6">
    <location>
        <begin position="217"/>
        <end position="239"/>
    </location>
</feature>
<reference evidence="8 9" key="1">
    <citation type="submission" date="2014-11" db="EMBL/GenBank/DDBJ databases">
        <title>Genome sequencing of Pantoea rodasii ND03.</title>
        <authorList>
            <person name="Muhamad Yunos N.Y."/>
            <person name="Chan K.-G."/>
        </authorList>
    </citation>
    <scope>NUCLEOTIDE SEQUENCE [LARGE SCALE GENOMIC DNA]</scope>
    <source>
        <strain evidence="8 9">ND03</strain>
    </source>
</reference>
<dbReference type="CDD" id="cd17324">
    <property type="entry name" value="MFS_NepI_like"/>
    <property type="match status" value="1"/>
</dbReference>
<keyword evidence="2" id="KW-1003">Cell membrane</keyword>
<sequence>MSLDTEVVETSIAVDKPAWGAVFAMAFGVFGLITAEFLPVSLLTPIADSLQVSEGQAGQTVTVTALVALLTSLVIGNITRRLDRRMVMLAFTLLLIASALLVAFAENLPMILLARVLLGMAIGGFWTLSTAITMRLVPPEQVPRALSIVFSGISLATIIAAPLGSYLGGLIGWRNIFLLTGVLGVLALFWQFFTLPAMPPENKARSGGVLDLLRNSLMRWGMLAVIMMFTGHFAFFTYLRPFLESSAQLNINQLSLVLLAFGVANFFGTSLAGFLVTRSVSLTLTGMALVMSVTAVVLVSFGSLPWLVGAGVAMWGLAFGSMPTGWSTWISRAVPDDAESGGGLLVATIQLAITAGAAAGGWMFDLQGAGGVFMASGVLMLLAAITIFTRVRHHG</sequence>
<dbReference type="Proteomes" id="UP000030853">
    <property type="component" value="Unassembled WGS sequence"/>
</dbReference>
<name>A0A0B1R5P6_9GAMM</name>
<evidence type="ECO:0000256" key="5">
    <source>
        <dbReference type="ARBA" id="ARBA00023136"/>
    </source>
</evidence>
<dbReference type="GO" id="GO:0005886">
    <property type="term" value="C:plasma membrane"/>
    <property type="evidence" value="ECO:0007669"/>
    <property type="project" value="UniProtKB-SubCell"/>
</dbReference>
<feature type="transmembrane region" description="Helical" evidence="6">
    <location>
        <begin position="251"/>
        <end position="275"/>
    </location>
</feature>
<feature type="transmembrane region" description="Helical" evidence="6">
    <location>
        <begin position="282"/>
        <end position="301"/>
    </location>
</feature>
<feature type="transmembrane region" description="Helical" evidence="6">
    <location>
        <begin position="86"/>
        <end position="105"/>
    </location>
</feature>
<feature type="domain" description="Major facilitator superfamily (MFS) profile" evidence="7">
    <location>
        <begin position="1"/>
        <end position="395"/>
    </location>
</feature>
<evidence type="ECO:0000256" key="4">
    <source>
        <dbReference type="ARBA" id="ARBA00022989"/>
    </source>
</evidence>
<accession>A0A0B1R5P6</accession>
<gene>
    <name evidence="8" type="ORF">QU24_09275</name>
</gene>
<dbReference type="InterPro" id="IPR020846">
    <property type="entry name" value="MFS_dom"/>
</dbReference>
<dbReference type="PANTHER" id="PTHR43124">
    <property type="entry name" value="PURINE EFFLUX PUMP PBUE"/>
    <property type="match status" value="1"/>
</dbReference>
<dbReference type="InterPro" id="IPR050189">
    <property type="entry name" value="MFS_Efflux_Transporters"/>
</dbReference>
<protein>
    <submittedName>
        <fullName evidence="8">Major facilitator transporter</fullName>
    </submittedName>
</protein>
<dbReference type="PROSITE" id="PS50850">
    <property type="entry name" value="MFS"/>
    <property type="match status" value="1"/>
</dbReference>
<organism evidence="8 9">
    <name type="scientific">Pantoea rodasii</name>
    <dbReference type="NCBI Taxonomy" id="1076549"/>
    <lineage>
        <taxon>Bacteria</taxon>
        <taxon>Pseudomonadati</taxon>
        <taxon>Pseudomonadota</taxon>
        <taxon>Gammaproteobacteria</taxon>
        <taxon>Enterobacterales</taxon>
        <taxon>Erwiniaceae</taxon>
        <taxon>Pantoea</taxon>
    </lineage>
</organism>
<comment type="subcellular location">
    <subcellularLocation>
        <location evidence="1">Cell membrane</location>
        <topology evidence="1">Multi-pass membrane protein</topology>
    </subcellularLocation>
</comment>
<feature type="transmembrane region" description="Helical" evidence="6">
    <location>
        <begin position="307"/>
        <end position="330"/>
    </location>
</feature>
<keyword evidence="4 6" id="KW-1133">Transmembrane helix</keyword>
<evidence type="ECO:0000256" key="6">
    <source>
        <dbReference type="SAM" id="Phobius"/>
    </source>
</evidence>
<feature type="transmembrane region" description="Helical" evidence="6">
    <location>
        <begin position="60"/>
        <end position="79"/>
    </location>
</feature>
<evidence type="ECO:0000256" key="2">
    <source>
        <dbReference type="ARBA" id="ARBA00022475"/>
    </source>
</evidence>
<comment type="caution">
    <text evidence="8">The sequence shown here is derived from an EMBL/GenBank/DDBJ whole genome shotgun (WGS) entry which is preliminary data.</text>
</comment>
<dbReference type="AlphaFoldDB" id="A0A0B1R5P6"/>
<feature type="transmembrane region" description="Helical" evidence="6">
    <location>
        <begin position="111"/>
        <end position="133"/>
    </location>
</feature>
<evidence type="ECO:0000313" key="9">
    <source>
        <dbReference type="Proteomes" id="UP000030853"/>
    </source>
</evidence>
<keyword evidence="3 6" id="KW-0812">Transmembrane</keyword>
<keyword evidence="5 6" id="KW-0472">Membrane</keyword>
<feature type="transmembrane region" description="Helical" evidence="6">
    <location>
        <begin position="342"/>
        <end position="364"/>
    </location>
</feature>
<dbReference type="Pfam" id="PF07690">
    <property type="entry name" value="MFS_1"/>
    <property type="match status" value="1"/>
</dbReference>
<dbReference type="GO" id="GO:0022857">
    <property type="term" value="F:transmembrane transporter activity"/>
    <property type="evidence" value="ECO:0007669"/>
    <property type="project" value="InterPro"/>
</dbReference>
<dbReference type="SUPFAM" id="SSF103473">
    <property type="entry name" value="MFS general substrate transporter"/>
    <property type="match status" value="1"/>
</dbReference>
<feature type="transmembrane region" description="Helical" evidence="6">
    <location>
        <begin position="370"/>
        <end position="389"/>
    </location>
</feature>
<dbReference type="Gene3D" id="1.20.1250.20">
    <property type="entry name" value="MFS general substrate transporter like domains"/>
    <property type="match status" value="1"/>
</dbReference>
<feature type="transmembrane region" description="Helical" evidence="6">
    <location>
        <begin position="145"/>
        <end position="164"/>
    </location>
</feature>
<evidence type="ECO:0000259" key="7">
    <source>
        <dbReference type="PROSITE" id="PS50850"/>
    </source>
</evidence>
<feature type="transmembrane region" description="Helical" evidence="6">
    <location>
        <begin position="176"/>
        <end position="196"/>
    </location>
</feature>
<dbReference type="EMBL" id="JTJJ01000032">
    <property type="protein sequence ID" value="KHJ68358.1"/>
    <property type="molecule type" value="Genomic_DNA"/>
</dbReference>
<evidence type="ECO:0000256" key="3">
    <source>
        <dbReference type="ARBA" id="ARBA00022692"/>
    </source>
</evidence>
<evidence type="ECO:0000313" key="8">
    <source>
        <dbReference type="EMBL" id="KHJ68358.1"/>
    </source>
</evidence>
<evidence type="ECO:0000256" key="1">
    <source>
        <dbReference type="ARBA" id="ARBA00004651"/>
    </source>
</evidence>
<dbReference type="RefSeq" id="WP_039330386.1">
    <property type="nucleotide sequence ID" value="NZ_JTJJ01000032.1"/>
</dbReference>
<dbReference type="InterPro" id="IPR011701">
    <property type="entry name" value="MFS"/>
</dbReference>
<proteinExistence type="predicted"/>
<dbReference type="PANTHER" id="PTHR43124:SF5">
    <property type="entry name" value="PURINE RIBONUCLEOSIDE EFFLUX PUMP NEPI"/>
    <property type="match status" value="1"/>
</dbReference>
<dbReference type="InterPro" id="IPR036259">
    <property type="entry name" value="MFS_trans_sf"/>
</dbReference>